<keyword evidence="2" id="KW-1185">Reference proteome</keyword>
<organism evidence="1 2">
    <name type="scientific">Roridomyces roridus</name>
    <dbReference type="NCBI Taxonomy" id="1738132"/>
    <lineage>
        <taxon>Eukaryota</taxon>
        <taxon>Fungi</taxon>
        <taxon>Dikarya</taxon>
        <taxon>Basidiomycota</taxon>
        <taxon>Agaricomycotina</taxon>
        <taxon>Agaricomycetes</taxon>
        <taxon>Agaricomycetidae</taxon>
        <taxon>Agaricales</taxon>
        <taxon>Marasmiineae</taxon>
        <taxon>Mycenaceae</taxon>
        <taxon>Roridomyces</taxon>
    </lineage>
</organism>
<evidence type="ECO:0000313" key="2">
    <source>
        <dbReference type="Proteomes" id="UP001221142"/>
    </source>
</evidence>
<evidence type="ECO:0000313" key="1">
    <source>
        <dbReference type="EMBL" id="KAJ7608696.1"/>
    </source>
</evidence>
<dbReference type="EMBL" id="JARKIF010000043">
    <property type="protein sequence ID" value="KAJ7608696.1"/>
    <property type="molecule type" value="Genomic_DNA"/>
</dbReference>
<dbReference type="AlphaFoldDB" id="A0AAD7B3K9"/>
<sequence>LGRRAEGYKATRVDYGAYVQRRDDFLRSPRGHAALFHGGIIGRIARLVLDDTEDLACLEPSDTVLSTGVCLHDYEGKPPPRFSVWHESLTPTEVSLVCGLYTVETGVGQQVKYVSWWPTPTAFGSSGMNTGWWNRNCERWFMARLEEIEASSGETELWTYAQWKSKIRFNSDSPKIAANLDKVAAEYIDSRRLSPAVHTTVS</sequence>
<name>A0AAD7B3K9_9AGAR</name>
<proteinExistence type="predicted"/>
<reference evidence="1" key="1">
    <citation type="submission" date="2023-03" db="EMBL/GenBank/DDBJ databases">
        <title>Massive genome expansion in bonnet fungi (Mycena s.s.) driven by repeated elements and novel gene families across ecological guilds.</title>
        <authorList>
            <consortium name="Lawrence Berkeley National Laboratory"/>
            <person name="Harder C.B."/>
            <person name="Miyauchi S."/>
            <person name="Viragh M."/>
            <person name="Kuo A."/>
            <person name="Thoen E."/>
            <person name="Andreopoulos B."/>
            <person name="Lu D."/>
            <person name="Skrede I."/>
            <person name="Drula E."/>
            <person name="Henrissat B."/>
            <person name="Morin E."/>
            <person name="Kohler A."/>
            <person name="Barry K."/>
            <person name="LaButti K."/>
            <person name="Morin E."/>
            <person name="Salamov A."/>
            <person name="Lipzen A."/>
            <person name="Mereny Z."/>
            <person name="Hegedus B."/>
            <person name="Baldrian P."/>
            <person name="Stursova M."/>
            <person name="Weitz H."/>
            <person name="Taylor A."/>
            <person name="Grigoriev I.V."/>
            <person name="Nagy L.G."/>
            <person name="Martin F."/>
            <person name="Kauserud H."/>
        </authorList>
    </citation>
    <scope>NUCLEOTIDE SEQUENCE</scope>
    <source>
        <strain evidence="1">9284</strain>
    </source>
</reference>
<accession>A0AAD7B3K9</accession>
<protein>
    <submittedName>
        <fullName evidence="1">Uncharacterized protein</fullName>
    </submittedName>
</protein>
<gene>
    <name evidence="1" type="ORF">FB45DRAFT_762911</name>
</gene>
<dbReference type="Proteomes" id="UP001221142">
    <property type="component" value="Unassembled WGS sequence"/>
</dbReference>
<feature type="non-terminal residue" evidence="1">
    <location>
        <position position="202"/>
    </location>
</feature>
<comment type="caution">
    <text evidence="1">The sequence shown here is derived from an EMBL/GenBank/DDBJ whole genome shotgun (WGS) entry which is preliminary data.</text>
</comment>